<reference evidence="1" key="1">
    <citation type="submission" date="2021-01" db="EMBL/GenBank/DDBJ databases">
        <title>Whole genome shotgun sequence of Virgisporangium aliadipatigenens NBRC 105644.</title>
        <authorList>
            <person name="Komaki H."/>
            <person name="Tamura T."/>
        </authorList>
    </citation>
    <scope>NUCLEOTIDE SEQUENCE</scope>
    <source>
        <strain evidence="1">NBRC 105644</strain>
    </source>
</reference>
<organism evidence="1 2">
    <name type="scientific">Virgisporangium aliadipatigenens</name>
    <dbReference type="NCBI Taxonomy" id="741659"/>
    <lineage>
        <taxon>Bacteria</taxon>
        <taxon>Bacillati</taxon>
        <taxon>Actinomycetota</taxon>
        <taxon>Actinomycetes</taxon>
        <taxon>Micromonosporales</taxon>
        <taxon>Micromonosporaceae</taxon>
        <taxon>Virgisporangium</taxon>
    </lineage>
</organism>
<dbReference type="Proteomes" id="UP000619260">
    <property type="component" value="Unassembled WGS sequence"/>
</dbReference>
<evidence type="ECO:0000313" key="1">
    <source>
        <dbReference type="EMBL" id="GIJ49736.1"/>
    </source>
</evidence>
<protein>
    <submittedName>
        <fullName evidence="1">Uncharacterized protein</fullName>
    </submittedName>
</protein>
<accession>A0A8J4DTW7</accession>
<evidence type="ECO:0000313" key="2">
    <source>
        <dbReference type="Proteomes" id="UP000619260"/>
    </source>
</evidence>
<gene>
    <name evidence="1" type="ORF">Val02_66220</name>
</gene>
<comment type="caution">
    <text evidence="1">The sequence shown here is derived from an EMBL/GenBank/DDBJ whole genome shotgun (WGS) entry which is preliminary data.</text>
</comment>
<dbReference type="AlphaFoldDB" id="A0A8J4DTW7"/>
<proteinExistence type="predicted"/>
<dbReference type="EMBL" id="BOPF01000030">
    <property type="protein sequence ID" value="GIJ49736.1"/>
    <property type="molecule type" value="Genomic_DNA"/>
</dbReference>
<keyword evidence="2" id="KW-1185">Reference proteome</keyword>
<sequence>MPLLELRNSLRAKGYPYLPVPLNRAVLALMRVVDGQGLCPAMRQLAWGSYSSIGRIMSPSSPAYRRGVAVSTSQSWPYAAKTAEAASTRPMISSVGPADW</sequence>
<name>A0A8J4DTW7_9ACTN</name>